<dbReference type="Proteomes" id="UP001153678">
    <property type="component" value="Unassembled WGS sequence"/>
</dbReference>
<evidence type="ECO:0000313" key="2">
    <source>
        <dbReference type="Proteomes" id="UP001153678"/>
    </source>
</evidence>
<reference evidence="1" key="1">
    <citation type="submission" date="2022-08" db="EMBL/GenBank/DDBJ databases">
        <authorList>
            <person name="Kallberg Y."/>
            <person name="Tangrot J."/>
            <person name="Rosling A."/>
        </authorList>
    </citation>
    <scope>NUCLEOTIDE SEQUENCE</scope>
    <source>
        <strain evidence="1">Wild A</strain>
    </source>
</reference>
<protein>
    <submittedName>
        <fullName evidence="1">8676_t:CDS:1</fullName>
    </submittedName>
</protein>
<sequence>MGKPYPETTKQIETLKHLAEEVDKVHEFIVKRIETEADLDKFPTDEEISN</sequence>
<dbReference type="AlphaFoldDB" id="A0A9W4X0V3"/>
<proteinExistence type="predicted"/>
<feature type="non-terminal residue" evidence="1">
    <location>
        <position position="50"/>
    </location>
</feature>
<gene>
    <name evidence="1" type="ORF">FWILDA_LOCUS16265</name>
</gene>
<dbReference type="EMBL" id="CAMKVN010010059">
    <property type="protein sequence ID" value="CAI2193815.1"/>
    <property type="molecule type" value="Genomic_DNA"/>
</dbReference>
<evidence type="ECO:0000313" key="1">
    <source>
        <dbReference type="EMBL" id="CAI2193815.1"/>
    </source>
</evidence>
<comment type="caution">
    <text evidence="1">The sequence shown here is derived from an EMBL/GenBank/DDBJ whole genome shotgun (WGS) entry which is preliminary data.</text>
</comment>
<name>A0A9W4X0V3_9GLOM</name>
<organism evidence="1 2">
    <name type="scientific">Funneliformis geosporum</name>
    <dbReference type="NCBI Taxonomy" id="1117311"/>
    <lineage>
        <taxon>Eukaryota</taxon>
        <taxon>Fungi</taxon>
        <taxon>Fungi incertae sedis</taxon>
        <taxon>Mucoromycota</taxon>
        <taxon>Glomeromycotina</taxon>
        <taxon>Glomeromycetes</taxon>
        <taxon>Glomerales</taxon>
        <taxon>Glomeraceae</taxon>
        <taxon>Funneliformis</taxon>
    </lineage>
</organism>
<keyword evidence="2" id="KW-1185">Reference proteome</keyword>
<dbReference type="OrthoDB" id="2444608at2759"/>
<accession>A0A9W4X0V3</accession>